<name>A0A8S5LVB4_9CAUD</name>
<dbReference type="EMBL" id="BK014743">
    <property type="protein sequence ID" value="DAD73723.1"/>
    <property type="molecule type" value="Genomic_DNA"/>
</dbReference>
<protein>
    <submittedName>
        <fullName evidence="1">Uncharacterized protein</fullName>
    </submittedName>
</protein>
<evidence type="ECO:0000313" key="1">
    <source>
        <dbReference type="EMBL" id="DAD73723.1"/>
    </source>
</evidence>
<reference evidence="1" key="1">
    <citation type="journal article" date="2021" name="Proc. Natl. Acad. Sci. U.S.A.">
        <title>A Catalog of Tens of Thousands of Viruses from Human Metagenomes Reveals Hidden Associations with Chronic Diseases.</title>
        <authorList>
            <person name="Tisza M.J."/>
            <person name="Buck C.B."/>
        </authorList>
    </citation>
    <scope>NUCLEOTIDE SEQUENCE</scope>
    <source>
        <strain evidence="1">Ctrub15</strain>
    </source>
</reference>
<accession>A0A8S5LVB4</accession>
<organism evidence="1">
    <name type="scientific">Podoviridae sp. ctrub15</name>
    <dbReference type="NCBI Taxonomy" id="2826581"/>
    <lineage>
        <taxon>Viruses</taxon>
        <taxon>Duplodnaviria</taxon>
        <taxon>Heunggongvirae</taxon>
        <taxon>Uroviricota</taxon>
        <taxon>Caudoviricetes</taxon>
    </lineage>
</organism>
<sequence>MEDFLAVMLLVQSVALGLAAYQLRNLTEVFIELAERIDKWDEAMRARTWIFKQVKKDETTQRGNS</sequence>
<proteinExistence type="predicted"/>